<organism evidence="1 2">
    <name type="scientific">Delftia lacustris</name>
    <dbReference type="NCBI Taxonomy" id="558537"/>
    <lineage>
        <taxon>Bacteria</taxon>
        <taxon>Pseudomonadati</taxon>
        <taxon>Pseudomonadota</taxon>
        <taxon>Betaproteobacteria</taxon>
        <taxon>Burkholderiales</taxon>
        <taxon>Comamonadaceae</taxon>
        <taxon>Delftia</taxon>
    </lineage>
</organism>
<dbReference type="EMBL" id="CP065749">
    <property type="protein sequence ID" value="QPS85026.1"/>
    <property type="molecule type" value="Genomic_DNA"/>
</dbReference>
<dbReference type="KEGG" id="dla:I6G47_33315"/>
<protein>
    <submittedName>
        <fullName evidence="1">Uncharacterized protein</fullName>
    </submittedName>
</protein>
<dbReference type="GeneID" id="94689159"/>
<evidence type="ECO:0000313" key="2">
    <source>
        <dbReference type="Proteomes" id="UP000595064"/>
    </source>
</evidence>
<name>A0A7T3DH65_9BURK</name>
<reference evidence="1 2" key="1">
    <citation type="submission" date="2020-12" db="EMBL/GenBank/DDBJ databases">
        <title>FDA dAtabase for Regulatory Grade micrObial Sequences (FDA-ARGOS): Supporting development and validation of Infectious Disease Dx tests.</title>
        <authorList>
            <person name="Sproer C."/>
            <person name="Gronow S."/>
            <person name="Severitt S."/>
            <person name="Schroder I."/>
            <person name="Tallon L."/>
            <person name="Sadzewicz L."/>
            <person name="Zhao X."/>
            <person name="Boylan J."/>
            <person name="Ott S."/>
            <person name="Bowen H."/>
            <person name="Vavikolanu K."/>
            <person name="Mehta A."/>
            <person name="Aluvathingal J."/>
            <person name="Nadendla S."/>
            <person name="Lowell S."/>
            <person name="Myers T."/>
            <person name="Yan Y."/>
            <person name="Sichtig H."/>
        </authorList>
    </citation>
    <scope>NUCLEOTIDE SEQUENCE [LARGE SCALE GENOMIC DNA]</scope>
    <source>
        <strain evidence="1 2">FDAARGOS_890</strain>
        <plasmid evidence="1 2">unnamed</plasmid>
    </source>
</reference>
<keyword evidence="2" id="KW-1185">Reference proteome</keyword>
<proteinExistence type="predicted"/>
<gene>
    <name evidence="1" type="ORF">I6G47_33315</name>
</gene>
<sequence length="290" mass="33440">MNDKRLYLDEATGEMHAFPDEAGKFIALIEPCSEAQSFANDTRIPDEDEWLFSNVKSGCHDGLLIFELGMAQAAISEKLGIEPFVAIATHGSLRKYFDWVKRMAGSDLSDWAPVIVTLYECWVPAIDPYSDPEFTPYNRRVWHYKQDSYAVSCRDVDVFALRHRSWRCLKKGEERKFSCARYRSLEIALWYRDNPGVRPKPTIMRGLSERGFYITGKTKRAAASEILTWPSPDLSVTINRARKFVERGVEDVVICEFGVGIPFNEQMEGTWKMILELDVQRKQNIRLYCL</sequence>
<dbReference type="RefSeq" id="WP_143044565.1">
    <property type="nucleotide sequence ID" value="NZ_CP065749.1"/>
</dbReference>
<dbReference type="Proteomes" id="UP000595064">
    <property type="component" value="Plasmid unnamed"/>
</dbReference>
<keyword evidence="1" id="KW-0614">Plasmid</keyword>
<geneLocation type="plasmid" evidence="1 2">
    <name>unnamed</name>
</geneLocation>
<dbReference type="AlphaFoldDB" id="A0A7T3DH65"/>
<accession>A0A7T3DH65</accession>
<evidence type="ECO:0000313" key="1">
    <source>
        <dbReference type="EMBL" id="QPS85026.1"/>
    </source>
</evidence>